<dbReference type="EC" id="6.3.2.12" evidence="6"/>
<dbReference type="STRING" id="1079859.SAMN04515674_101349"/>
<dbReference type="PIRSF" id="PIRSF001563">
    <property type="entry name" value="Folylpolyglu_synth"/>
    <property type="match status" value="1"/>
</dbReference>
<comment type="similarity">
    <text evidence="5 22">Belongs to the folylpolyglutamate synthase family.</text>
</comment>
<evidence type="ECO:0000256" key="3">
    <source>
        <dbReference type="ARBA" id="ARBA00004799"/>
    </source>
</evidence>
<proteinExistence type="inferred from homology"/>
<comment type="cofactor">
    <cofactor evidence="1">
        <name>Mg(2+)</name>
        <dbReference type="ChEBI" id="CHEBI:18420"/>
    </cofactor>
</comment>
<dbReference type="PANTHER" id="PTHR11136">
    <property type="entry name" value="FOLYLPOLYGLUTAMATE SYNTHASE-RELATED"/>
    <property type="match status" value="1"/>
</dbReference>
<evidence type="ECO:0000256" key="4">
    <source>
        <dbReference type="ARBA" id="ARBA00005150"/>
    </source>
</evidence>
<dbReference type="InterPro" id="IPR013221">
    <property type="entry name" value="Mur_ligase_cen"/>
</dbReference>
<evidence type="ECO:0000256" key="12">
    <source>
        <dbReference type="ARBA" id="ARBA00022840"/>
    </source>
</evidence>
<comment type="catalytic activity">
    <reaction evidence="19">
        <text>10-formyltetrahydrofolyl-(gamma-L-Glu)(n) + L-glutamate + ATP = 10-formyltetrahydrofolyl-(gamma-L-Glu)(n+1) + ADP + phosphate + H(+)</text>
        <dbReference type="Rhea" id="RHEA:51904"/>
        <dbReference type="Rhea" id="RHEA-COMP:13088"/>
        <dbReference type="Rhea" id="RHEA-COMP:14300"/>
        <dbReference type="ChEBI" id="CHEBI:15378"/>
        <dbReference type="ChEBI" id="CHEBI:29985"/>
        <dbReference type="ChEBI" id="CHEBI:30616"/>
        <dbReference type="ChEBI" id="CHEBI:43474"/>
        <dbReference type="ChEBI" id="CHEBI:134413"/>
        <dbReference type="ChEBI" id="CHEBI:456216"/>
        <dbReference type="EC" id="6.3.2.17"/>
    </reaction>
</comment>
<evidence type="ECO:0000256" key="21">
    <source>
        <dbReference type="ARBA" id="ARBA00049161"/>
    </source>
</evidence>
<dbReference type="NCBIfam" id="TIGR01499">
    <property type="entry name" value="folC"/>
    <property type="match status" value="1"/>
</dbReference>
<dbReference type="PROSITE" id="PS01011">
    <property type="entry name" value="FOLYLPOLYGLU_SYNT_1"/>
    <property type="match status" value="1"/>
</dbReference>
<dbReference type="EMBL" id="FOXH01000001">
    <property type="protein sequence ID" value="SFP10058.1"/>
    <property type="molecule type" value="Genomic_DNA"/>
</dbReference>
<evidence type="ECO:0000256" key="10">
    <source>
        <dbReference type="ARBA" id="ARBA00022723"/>
    </source>
</evidence>
<keyword evidence="9 22" id="KW-0436">Ligase</keyword>
<dbReference type="InterPro" id="IPR018109">
    <property type="entry name" value="Folylpolyglutamate_synth_CS"/>
</dbReference>
<dbReference type="GO" id="GO:0046656">
    <property type="term" value="P:folic acid biosynthetic process"/>
    <property type="evidence" value="ECO:0007669"/>
    <property type="project" value="UniProtKB-KW"/>
</dbReference>
<comment type="pathway">
    <text evidence="3">Cofactor biosynthesis; tetrahydrofolate biosynthesis; 7,8-dihydrofolate from 2-amino-4-hydroxy-6-hydroxymethyl-7,8-dihydropteridine diphosphate and 4-aminobenzoate: step 2/2.</text>
</comment>
<evidence type="ECO:0000256" key="14">
    <source>
        <dbReference type="ARBA" id="ARBA00022909"/>
    </source>
</evidence>
<evidence type="ECO:0000256" key="7">
    <source>
        <dbReference type="ARBA" id="ARBA00013025"/>
    </source>
</evidence>
<evidence type="ECO:0000256" key="19">
    <source>
        <dbReference type="ARBA" id="ARBA00047808"/>
    </source>
</evidence>
<organism evidence="25 26">
    <name type="scientific">Pseudarcicella hirudinis</name>
    <dbReference type="NCBI Taxonomy" id="1079859"/>
    <lineage>
        <taxon>Bacteria</taxon>
        <taxon>Pseudomonadati</taxon>
        <taxon>Bacteroidota</taxon>
        <taxon>Cytophagia</taxon>
        <taxon>Cytophagales</taxon>
        <taxon>Flectobacillaceae</taxon>
        <taxon>Pseudarcicella</taxon>
    </lineage>
</organism>
<evidence type="ECO:0000259" key="23">
    <source>
        <dbReference type="Pfam" id="PF02875"/>
    </source>
</evidence>
<dbReference type="GO" id="GO:0008841">
    <property type="term" value="F:dihydrofolate synthase activity"/>
    <property type="evidence" value="ECO:0007669"/>
    <property type="project" value="UniProtKB-EC"/>
</dbReference>
<dbReference type="GO" id="GO:0046872">
    <property type="term" value="F:metal ion binding"/>
    <property type="evidence" value="ECO:0007669"/>
    <property type="project" value="UniProtKB-KW"/>
</dbReference>
<dbReference type="EC" id="6.3.2.17" evidence="7"/>
<keyword evidence="12 22" id="KW-0067">ATP-binding</keyword>
<dbReference type="Pfam" id="PF02875">
    <property type="entry name" value="Mur_ligase_C"/>
    <property type="match status" value="1"/>
</dbReference>
<dbReference type="SUPFAM" id="SSF53244">
    <property type="entry name" value="MurD-like peptide ligases, peptide-binding domain"/>
    <property type="match status" value="1"/>
</dbReference>
<evidence type="ECO:0000256" key="11">
    <source>
        <dbReference type="ARBA" id="ARBA00022741"/>
    </source>
</evidence>
<reference evidence="25 26" key="1">
    <citation type="submission" date="2016-10" db="EMBL/GenBank/DDBJ databases">
        <authorList>
            <person name="de Groot N.N."/>
        </authorList>
    </citation>
    <scope>NUCLEOTIDE SEQUENCE [LARGE SCALE GENOMIC DNA]</scope>
    <source>
        <strain evidence="26">E92,LMG 26720,CCM 7988</strain>
    </source>
</reference>
<evidence type="ECO:0000256" key="8">
    <source>
        <dbReference type="ARBA" id="ARBA00019357"/>
    </source>
</evidence>
<evidence type="ECO:0000256" key="1">
    <source>
        <dbReference type="ARBA" id="ARBA00001946"/>
    </source>
</evidence>
<evidence type="ECO:0000256" key="9">
    <source>
        <dbReference type="ARBA" id="ARBA00022598"/>
    </source>
</evidence>
<comment type="function">
    <text evidence="2">Functions in two distinct reactions of the de novo folate biosynthetic pathway. Catalyzes the addition of a glutamate residue to dihydropteroate (7,8-dihydropteroate or H2Pte) to form dihydrofolate (7,8-dihydrofolate monoglutamate or H2Pte-Glu). Also catalyzes successive additions of L-glutamate to tetrahydrofolate or 10-formyltetrahydrofolate or 5,10-methylenetetrahydrofolate, leading to folylpolyglutamate derivatives.</text>
</comment>
<evidence type="ECO:0000259" key="24">
    <source>
        <dbReference type="Pfam" id="PF08245"/>
    </source>
</evidence>
<evidence type="ECO:0000256" key="17">
    <source>
        <dbReference type="ARBA" id="ARBA00032510"/>
    </source>
</evidence>
<dbReference type="Gene3D" id="3.90.190.20">
    <property type="entry name" value="Mur ligase, C-terminal domain"/>
    <property type="match status" value="1"/>
</dbReference>
<dbReference type="InterPro" id="IPR036565">
    <property type="entry name" value="Mur-like_cat_sf"/>
</dbReference>
<protein>
    <recommendedName>
        <fullName evidence="8">Dihydrofolate synthase/folylpolyglutamate synthase</fullName>
        <ecNumber evidence="6">6.3.2.12</ecNumber>
        <ecNumber evidence="7">6.3.2.17</ecNumber>
    </recommendedName>
    <alternativeName>
        <fullName evidence="17">Folylpoly-gamma-glutamate synthetase-dihydrofolate synthetase</fullName>
    </alternativeName>
    <alternativeName>
        <fullName evidence="15">Folylpolyglutamate synthetase</fullName>
    </alternativeName>
    <alternativeName>
        <fullName evidence="16">Tetrahydrofolylpolyglutamate synthase</fullName>
    </alternativeName>
</protein>
<evidence type="ECO:0000256" key="18">
    <source>
        <dbReference type="ARBA" id="ARBA00047493"/>
    </source>
</evidence>
<evidence type="ECO:0000256" key="2">
    <source>
        <dbReference type="ARBA" id="ARBA00002714"/>
    </source>
</evidence>
<evidence type="ECO:0000256" key="15">
    <source>
        <dbReference type="ARBA" id="ARBA00030048"/>
    </source>
</evidence>
<evidence type="ECO:0000256" key="22">
    <source>
        <dbReference type="PIRNR" id="PIRNR001563"/>
    </source>
</evidence>
<dbReference type="PANTHER" id="PTHR11136:SF0">
    <property type="entry name" value="DIHYDROFOLATE SYNTHETASE-RELATED"/>
    <property type="match status" value="1"/>
</dbReference>
<dbReference type="GO" id="GO:0004326">
    <property type="term" value="F:tetrahydrofolylpolyglutamate synthase activity"/>
    <property type="evidence" value="ECO:0007669"/>
    <property type="project" value="UniProtKB-EC"/>
</dbReference>
<evidence type="ECO:0000313" key="25">
    <source>
        <dbReference type="EMBL" id="SFP10058.1"/>
    </source>
</evidence>
<evidence type="ECO:0000256" key="16">
    <source>
        <dbReference type="ARBA" id="ARBA00030592"/>
    </source>
</evidence>
<feature type="domain" description="Mur ligase C-terminal" evidence="23">
    <location>
        <begin position="304"/>
        <end position="421"/>
    </location>
</feature>
<dbReference type="OrthoDB" id="9809356at2"/>
<dbReference type="InterPro" id="IPR036615">
    <property type="entry name" value="Mur_ligase_C_dom_sf"/>
</dbReference>
<evidence type="ECO:0000256" key="20">
    <source>
        <dbReference type="ARBA" id="ARBA00049035"/>
    </source>
</evidence>
<comment type="catalytic activity">
    <reaction evidence="21">
        <text>7,8-dihydropteroate + L-glutamate + ATP = 7,8-dihydrofolate + ADP + phosphate + H(+)</text>
        <dbReference type="Rhea" id="RHEA:23584"/>
        <dbReference type="ChEBI" id="CHEBI:15378"/>
        <dbReference type="ChEBI" id="CHEBI:17839"/>
        <dbReference type="ChEBI" id="CHEBI:29985"/>
        <dbReference type="ChEBI" id="CHEBI:30616"/>
        <dbReference type="ChEBI" id="CHEBI:43474"/>
        <dbReference type="ChEBI" id="CHEBI:57451"/>
        <dbReference type="ChEBI" id="CHEBI:456216"/>
        <dbReference type="EC" id="6.3.2.12"/>
    </reaction>
</comment>
<keyword evidence="26" id="KW-1185">Reference proteome</keyword>
<dbReference type="InterPro" id="IPR004101">
    <property type="entry name" value="Mur_ligase_C"/>
</dbReference>
<keyword evidence="14" id="KW-0289">Folate biosynthesis</keyword>
<dbReference type="Proteomes" id="UP000199306">
    <property type="component" value="Unassembled WGS sequence"/>
</dbReference>
<sequence>MNYSETIDYLYDKLPVFHRIGKKAFKADLSNTLAICEHLDNPHQKFKTIHIAGTNGKGSTSHYLASILQSAGYKTGLYTSPHLQSFTERIRINGQAIPEERVVSFVEKNQQFIEFLAPSFFELSVGMAFEYFASEKVDIAVIEVGLGGRLDSTNVISPLLSVITNIGYDHTDILGKTLPKIAFEKAGIIKENTPVVISERHTETESVFNEIASERKAPIFFAEDYFEVKNSIQGATSLDFEIVNREEPGEVIKLSSQLRGKYQTKNILGVLKAVDVLNGIGFRIDEYSLAKGVEGVVSLTQLKGRWQQLSEQPTVICDTAHNVDGITEILESIKQAKFNKLWMILGFVSDKDISGILEMLPKDADYVFCQASVPRALDANELLKNAKEKDLKGIVEKDVNQALSLVKSQAGKDDFIYVGGSTFIVAELDQL</sequence>
<evidence type="ECO:0000256" key="5">
    <source>
        <dbReference type="ARBA" id="ARBA00008276"/>
    </source>
</evidence>
<evidence type="ECO:0000256" key="6">
    <source>
        <dbReference type="ARBA" id="ARBA00013023"/>
    </source>
</evidence>
<feature type="domain" description="Mur ligase central" evidence="24">
    <location>
        <begin position="51"/>
        <end position="273"/>
    </location>
</feature>
<comment type="catalytic activity">
    <reaction evidence="18">
        <text>(6S)-5,6,7,8-tetrahydrofolyl-(gamma-L-Glu)(n) + L-glutamate + ATP = (6S)-5,6,7,8-tetrahydrofolyl-(gamma-L-Glu)(n+1) + ADP + phosphate + H(+)</text>
        <dbReference type="Rhea" id="RHEA:10580"/>
        <dbReference type="Rhea" id="RHEA-COMP:14738"/>
        <dbReference type="Rhea" id="RHEA-COMP:14740"/>
        <dbReference type="ChEBI" id="CHEBI:15378"/>
        <dbReference type="ChEBI" id="CHEBI:29985"/>
        <dbReference type="ChEBI" id="CHEBI:30616"/>
        <dbReference type="ChEBI" id="CHEBI:43474"/>
        <dbReference type="ChEBI" id="CHEBI:141005"/>
        <dbReference type="ChEBI" id="CHEBI:456216"/>
        <dbReference type="EC" id="6.3.2.17"/>
    </reaction>
</comment>
<dbReference type="GO" id="GO:0005737">
    <property type="term" value="C:cytoplasm"/>
    <property type="evidence" value="ECO:0007669"/>
    <property type="project" value="TreeGrafter"/>
</dbReference>
<keyword evidence="13" id="KW-0460">Magnesium</keyword>
<comment type="pathway">
    <text evidence="4">Cofactor biosynthesis; tetrahydrofolylpolyglutamate biosynthesis.</text>
</comment>
<dbReference type="RefSeq" id="WP_092011134.1">
    <property type="nucleotide sequence ID" value="NZ_FOXH01000001.1"/>
</dbReference>
<dbReference type="PROSITE" id="PS01012">
    <property type="entry name" value="FOLYLPOLYGLU_SYNT_2"/>
    <property type="match status" value="1"/>
</dbReference>
<evidence type="ECO:0000313" key="26">
    <source>
        <dbReference type="Proteomes" id="UP000199306"/>
    </source>
</evidence>
<dbReference type="SUPFAM" id="SSF53623">
    <property type="entry name" value="MurD-like peptide ligases, catalytic domain"/>
    <property type="match status" value="1"/>
</dbReference>
<name>A0A1I5MKB7_9BACT</name>
<dbReference type="Pfam" id="PF08245">
    <property type="entry name" value="Mur_ligase_M"/>
    <property type="match status" value="1"/>
</dbReference>
<dbReference type="InterPro" id="IPR001645">
    <property type="entry name" value="Folylpolyglutamate_synth"/>
</dbReference>
<evidence type="ECO:0000256" key="13">
    <source>
        <dbReference type="ARBA" id="ARBA00022842"/>
    </source>
</evidence>
<dbReference type="GO" id="GO:0005524">
    <property type="term" value="F:ATP binding"/>
    <property type="evidence" value="ECO:0007669"/>
    <property type="project" value="UniProtKB-KW"/>
</dbReference>
<keyword evidence="11 22" id="KW-0547">Nucleotide-binding</keyword>
<gene>
    <name evidence="25" type="ORF">SAMN04515674_101349</name>
</gene>
<accession>A0A1I5MKB7</accession>
<keyword evidence="10" id="KW-0479">Metal-binding</keyword>
<dbReference type="Gene3D" id="3.40.1190.10">
    <property type="entry name" value="Mur-like, catalytic domain"/>
    <property type="match status" value="1"/>
</dbReference>
<dbReference type="FunFam" id="3.40.1190.10:FF:000011">
    <property type="entry name" value="Folylpolyglutamate synthase/dihydrofolate synthase"/>
    <property type="match status" value="1"/>
</dbReference>
<dbReference type="AlphaFoldDB" id="A0A1I5MKB7"/>
<comment type="catalytic activity">
    <reaction evidence="20">
        <text>(6R)-5,10-methylenetetrahydrofolyl-(gamma-L-Glu)(n) + L-glutamate + ATP = (6R)-5,10-methylenetetrahydrofolyl-(gamma-L-Glu)(n+1) + ADP + phosphate + H(+)</text>
        <dbReference type="Rhea" id="RHEA:51912"/>
        <dbReference type="Rhea" id="RHEA-COMP:13257"/>
        <dbReference type="Rhea" id="RHEA-COMP:13258"/>
        <dbReference type="ChEBI" id="CHEBI:15378"/>
        <dbReference type="ChEBI" id="CHEBI:29985"/>
        <dbReference type="ChEBI" id="CHEBI:30616"/>
        <dbReference type="ChEBI" id="CHEBI:43474"/>
        <dbReference type="ChEBI" id="CHEBI:136572"/>
        <dbReference type="ChEBI" id="CHEBI:456216"/>
        <dbReference type="EC" id="6.3.2.17"/>
    </reaction>
</comment>